<dbReference type="Gene3D" id="1.10.443.10">
    <property type="entry name" value="Intergrase catalytic core"/>
    <property type="match status" value="1"/>
</dbReference>
<organism evidence="3 4">
    <name type="scientific">Kribbella solani</name>
    <dbReference type="NCBI Taxonomy" id="236067"/>
    <lineage>
        <taxon>Bacteria</taxon>
        <taxon>Bacillati</taxon>
        <taxon>Actinomycetota</taxon>
        <taxon>Actinomycetes</taxon>
        <taxon>Propionibacteriales</taxon>
        <taxon>Kribbellaceae</taxon>
        <taxon>Kribbella</taxon>
    </lineage>
</organism>
<keyword evidence="4" id="KW-1185">Reference proteome</keyword>
<name>A0A841DUT5_9ACTN</name>
<keyword evidence="1" id="KW-0233">DNA recombination</keyword>
<dbReference type="GO" id="GO:0006310">
    <property type="term" value="P:DNA recombination"/>
    <property type="evidence" value="ECO:0007669"/>
    <property type="project" value="UniProtKB-KW"/>
</dbReference>
<evidence type="ECO:0000313" key="4">
    <source>
        <dbReference type="Proteomes" id="UP000558997"/>
    </source>
</evidence>
<reference evidence="3 4" key="1">
    <citation type="submission" date="2020-08" db="EMBL/GenBank/DDBJ databases">
        <title>Sequencing the genomes of 1000 actinobacteria strains.</title>
        <authorList>
            <person name="Klenk H.-P."/>
        </authorList>
    </citation>
    <scope>NUCLEOTIDE SEQUENCE [LARGE SCALE GENOMIC DNA]</scope>
    <source>
        <strain evidence="3 4">DSM 17294</strain>
    </source>
</reference>
<evidence type="ECO:0000313" key="3">
    <source>
        <dbReference type="EMBL" id="MBB5981711.1"/>
    </source>
</evidence>
<dbReference type="AlphaFoldDB" id="A0A841DUT5"/>
<dbReference type="RefSeq" id="WP_184838417.1">
    <property type="nucleotide sequence ID" value="NZ_BAAAVN010000029.1"/>
</dbReference>
<dbReference type="Proteomes" id="UP000558997">
    <property type="component" value="Unassembled WGS sequence"/>
</dbReference>
<dbReference type="GO" id="GO:0003677">
    <property type="term" value="F:DNA binding"/>
    <property type="evidence" value="ECO:0007669"/>
    <property type="project" value="InterPro"/>
</dbReference>
<dbReference type="InterPro" id="IPR013762">
    <property type="entry name" value="Integrase-like_cat_sf"/>
</dbReference>
<accession>A0A841DUT5</accession>
<dbReference type="GO" id="GO:0015074">
    <property type="term" value="P:DNA integration"/>
    <property type="evidence" value="ECO:0007669"/>
    <property type="project" value="InterPro"/>
</dbReference>
<dbReference type="EMBL" id="JACHNF010000001">
    <property type="protein sequence ID" value="MBB5981711.1"/>
    <property type="molecule type" value="Genomic_DNA"/>
</dbReference>
<proteinExistence type="predicted"/>
<dbReference type="InterPro" id="IPR002104">
    <property type="entry name" value="Integrase_catalytic"/>
</dbReference>
<feature type="domain" description="Tyr recombinase" evidence="2">
    <location>
        <begin position="236"/>
        <end position="449"/>
    </location>
</feature>
<evidence type="ECO:0000256" key="1">
    <source>
        <dbReference type="ARBA" id="ARBA00023172"/>
    </source>
</evidence>
<dbReference type="PROSITE" id="PS51898">
    <property type="entry name" value="TYR_RECOMBINASE"/>
    <property type="match status" value="1"/>
</dbReference>
<evidence type="ECO:0000259" key="2">
    <source>
        <dbReference type="PROSITE" id="PS51898"/>
    </source>
</evidence>
<protein>
    <submittedName>
        <fullName evidence="3">Integrase</fullName>
    </submittedName>
</protein>
<dbReference type="InterPro" id="IPR011010">
    <property type="entry name" value="DNA_brk_join_enz"/>
</dbReference>
<dbReference type="SUPFAM" id="SSF56349">
    <property type="entry name" value="DNA breaking-rejoining enzymes"/>
    <property type="match status" value="1"/>
</dbReference>
<gene>
    <name evidence="3" type="ORF">HDA44_005052</name>
</gene>
<sequence length="457" mass="50790">METTFDVRIFDKFQIYKRVNGKETYRVRWSVAGEVHGLSFTNITLAKGEQNKLYAAVGRGEAFYVDTGRPISEARAAIIKMTFYEFACEYVDMKWPKAAANSRRSIADALVAVTPVMLKGSKAGAEAKALRSALHKWAFNTAHRDAAPDDVKELLKWAARSSKPLADLARKDTIRTAMDAVGNKLDGTAASHTYTGRRRAVLWNLCEYAIEQGYLVKNPMTTVKKAARPTHTSDVVDPATVPNPEQAEELIEAVGRLPGAGPMLKTFFGSMYYSALRPGEAVDLCEPNLHIPEEGRGKLYLTESNPFAGSAWTDSGDSRDRRQLKHREKGTGRWAPCPSKQTALFHWHLAEFGVDEFGRLFRGGSGGAVPGKTYQDVWRRARILVFGEKFALASNLAKRPYDLRHAAVSTWLASGVDPQRVSEWAGQSLEVLMRIYAKCLDGMEEQALDRIEVILRG</sequence>
<comment type="caution">
    <text evidence="3">The sequence shown here is derived from an EMBL/GenBank/DDBJ whole genome shotgun (WGS) entry which is preliminary data.</text>
</comment>